<dbReference type="GO" id="GO:0005886">
    <property type="term" value="C:plasma membrane"/>
    <property type="evidence" value="ECO:0007669"/>
    <property type="project" value="UniProtKB-SubCell"/>
</dbReference>
<name>A0A5M9X0B3_PAEAM</name>
<sequence length="512" mass="56637">MDVEDHHAPILQMTGITKRFPGVKALSDVSFRLFPGEIHALMGENGAGKSTLIKVLTGVYSIDEGTVTMDNRTLAISGPLEAQKAGISTVYQEVNLCPNLTVAENIYIGREPMKHGRINWKQMNQDAEKLLRERLNLVIDVKAPLQSYSVAVQQLIAIARALSISAKVLILDEPTSSLDKNEVQQLFQIMRKLKSEGLAILFVTHFLDQVYEMSDRLTVLRNGELEGEYIAASLPRMELVLKMIGKELEILEDLPKQTGEGKSETEAEADAREVMITATGLGRKGAIDPFDLTIRKGEVVGLAGLLGSGRTEIARLIFGADRADEGKLTVADTGNSVKSPRHAIDQHIAFCSENRKTEGIIDDLTIRENIVLAYQATRGWSKPISRKKQDELAERYINLLQIHPKNPEQLIKNLSGGNQQKVLLARWLLMNPDLLILDEPTRGIDIGAKAEIQKLVLSLSKQGMGVLFISSELEEVIRVSDRVAVLRDRKKVKELSGEEINQQQIMKAMAGG</sequence>
<feature type="domain" description="ABC transporter" evidence="9">
    <location>
        <begin position="11"/>
        <end position="247"/>
    </location>
</feature>
<keyword evidence="5" id="KW-0547">Nucleotide-binding</keyword>
<protein>
    <submittedName>
        <fullName evidence="10">Sugar ABC transporter ATP-binding protein</fullName>
    </submittedName>
</protein>
<keyword evidence="7" id="KW-1278">Translocase</keyword>
<evidence type="ECO:0000313" key="11">
    <source>
        <dbReference type="Proteomes" id="UP000323664"/>
    </source>
</evidence>
<dbReference type="GO" id="GO:0005524">
    <property type="term" value="F:ATP binding"/>
    <property type="evidence" value="ECO:0007669"/>
    <property type="project" value="UniProtKB-KW"/>
</dbReference>
<evidence type="ECO:0000256" key="2">
    <source>
        <dbReference type="ARBA" id="ARBA00022448"/>
    </source>
</evidence>
<evidence type="ECO:0000256" key="3">
    <source>
        <dbReference type="ARBA" id="ARBA00022475"/>
    </source>
</evidence>
<proteinExistence type="predicted"/>
<dbReference type="InterPro" id="IPR050107">
    <property type="entry name" value="ABC_carbohydrate_import_ATPase"/>
</dbReference>
<organism evidence="10 11">
    <name type="scientific">Paenibacillus amylolyticus</name>
    <dbReference type="NCBI Taxonomy" id="1451"/>
    <lineage>
        <taxon>Bacteria</taxon>
        <taxon>Bacillati</taxon>
        <taxon>Bacillota</taxon>
        <taxon>Bacilli</taxon>
        <taxon>Bacillales</taxon>
        <taxon>Paenibacillaceae</taxon>
        <taxon>Paenibacillus</taxon>
    </lineage>
</organism>
<keyword evidence="3" id="KW-1003">Cell membrane</keyword>
<evidence type="ECO:0000256" key="1">
    <source>
        <dbReference type="ARBA" id="ARBA00004202"/>
    </source>
</evidence>
<keyword evidence="8" id="KW-0472">Membrane</keyword>
<evidence type="ECO:0000313" key="10">
    <source>
        <dbReference type="EMBL" id="KAA8787053.1"/>
    </source>
</evidence>
<comment type="caution">
    <text evidence="10">The sequence shown here is derived from an EMBL/GenBank/DDBJ whole genome shotgun (WGS) entry which is preliminary data.</text>
</comment>
<dbReference type="FunFam" id="3.40.50.300:FF:000127">
    <property type="entry name" value="Ribose import ATP-binding protein RbsA"/>
    <property type="match status" value="1"/>
</dbReference>
<dbReference type="InterPro" id="IPR003593">
    <property type="entry name" value="AAA+_ATPase"/>
</dbReference>
<evidence type="ECO:0000256" key="5">
    <source>
        <dbReference type="ARBA" id="ARBA00022741"/>
    </source>
</evidence>
<dbReference type="PANTHER" id="PTHR43790:SF9">
    <property type="entry name" value="GALACTOFURANOSE TRANSPORTER ATP-BINDING PROTEIN YTFR"/>
    <property type="match status" value="1"/>
</dbReference>
<keyword evidence="4" id="KW-0677">Repeat</keyword>
<dbReference type="Gene3D" id="3.40.50.300">
    <property type="entry name" value="P-loop containing nucleotide triphosphate hydrolases"/>
    <property type="match status" value="2"/>
</dbReference>
<reference evidence="10 11" key="1">
    <citation type="journal article" date="2019" name="J. Ind. Microbiol. Biotechnol.">
        <title>Paenibacillus amylolyticus 27C64 has a diverse set of carbohydrate-active enzymes and complete pectin deconstruction system.</title>
        <authorList>
            <person name="Keggi C."/>
            <person name="Doran-Peterson J."/>
        </authorList>
    </citation>
    <scope>NUCLEOTIDE SEQUENCE [LARGE SCALE GENOMIC DNA]</scope>
    <source>
        <strain evidence="10 11">27C64</strain>
    </source>
</reference>
<dbReference type="CDD" id="cd03216">
    <property type="entry name" value="ABC_Carb_Monos_I"/>
    <property type="match status" value="1"/>
</dbReference>
<accession>A0A5M9X0B3</accession>
<dbReference type="Proteomes" id="UP000323664">
    <property type="component" value="Unassembled WGS sequence"/>
</dbReference>
<keyword evidence="2" id="KW-0813">Transport</keyword>
<evidence type="ECO:0000256" key="6">
    <source>
        <dbReference type="ARBA" id="ARBA00022840"/>
    </source>
</evidence>
<dbReference type="Pfam" id="PF00005">
    <property type="entry name" value="ABC_tran"/>
    <property type="match status" value="2"/>
</dbReference>
<dbReference type="PROSITE" id="PS00211">
    <property type="entry name" value="ABC_TRANSPORTER_1"/>
    <property type="match status" value="1"/>
</dbReference>
<keyword evidence="6 10" id="KW-0067">ATP-binding</keyword>
<dbReference type="CDD" id="cd03215">
    <property type="entry name" value="ABC_Carb_Monos_II"/>
    <property type="match status" value="1"/>
</dbReference>
<dbReference type="OrthoDB" id="9766104at2"/>
<dbReference type="EMBL" id="RIAS01000018">
    <property type="protein sequence ID" value="KAA8787053.1"/>
    <property type="molecule type" value="Genomic_DNA"/>
</dbReference>
<dbReference type="SUPFAM" id="SSF52540">
    <property type="entry name" value="P-loop containing nucleoside triphosphate hydrolases"/>
    <property type="match status" value="2"/>
</dbReference>
<feature type="domain" description="ABC transporter" evidence="9">
    <location>
        <begin position="271"/>
        <end position="512"/>
    </location>
</feature>
<dbReference type="AlphaFoldDB" id="A0A5M9X0B3"/>
<dbReference type="PROSITE" id="PS50893">
    <property type="entry name" value="ABC_TRANSPORTER_2"/>
    <property type="match status" value="2"/>
</dbReference>
<evidence type="ECO:0000256" key="4">
    <source>
        <dbReference type="ARBA" id="ARBA00022737"/>
    </source>
</evidence>
<dbReference type="InterPro" id="IPR003439">
    <property type="entry name" value="ABC_transporter-like_ATP-bd"/>
</dbReference>
<comment type="subcellular location">
    <subcellularLocation>
        <location evidence="1">Cell membrane</location>
        <topology evidence="1">Peripheral membrane protein</topology>
    </subcellularLocation>
</comment>
<evidence type="ECO:0000256" key="7">
    <source>
        <dbReference type="ARBA" id="ARBA00022967"/>
    </source>
</evidence>
<dbReference type="InterPro" id="IPR017871">
    <property type="entry name" value="ABC_transporter-like_CS"/>
</dbReference>
<dbReference type="GO" id="GO:0016887">
    <property type="term" value="F:ATP hydrolysis activity"/>
    <property type="evidence" value="ECO:0007669"/>
    <property type="project" value="InterPro"/>
</dbReference>
<evidence type="ECO:0000256" key="8">
    <source>
        <dbReference type="ARBA" id="ARBA00023136"/>
    </source>
</evidence>
<dbReference type="InterPro" id="IPR027417">
    <property type="entry name" value="P-loop_NTPase"/>
</dbReference>
<dbReference type="SMART" id="SM00382">
    <property type="entry name" value="AAA"/>
    <property type="match status" value="2"/>
</dbReference>
<dbReference type="PANTHER" id="PTHR43790">
    <property type="entry name" value="CARBOHYDRATE TRANSPORT ATP-BINDING PROTEIN MG119-RELATED"/>
    <property type="match status" value="1"/>
</dbReference>
<evidence type="ECO:0000259" key="9">
    <source>
        <dbReference type="PROSITE" id="PS50893"/>
    </source>
</evidence>
<gene>
    <name evidence="10" type="ORF">EC604_24790</name>
</gene>